<evidence type="ECO:0000313" key="4">
    <source>
        <dbReference type="EMBL" id="MCO8271606.1"/>
    </source>
</evidence>
<keyword evidence="2" id="KW-0812">Transmembrane</keyword>
<organism evidence="4 5">
    <name type="scientific">Paractinoplanes aksuensis</name>
    <dbReference type="NCBI Taxonomy" id="2939490"/>
    <lineage>
        <taxon>Bacteria</taxon>
        <taxon>Bacillati</taxon>
        <taxon>Actinomycetota</taxon>
        <taxon>Actinomycetes</taxon>
        <taxon>Micromonosporales</taxon>
        <taxon>Micromonosporaceae</taxon>
        <taxon>Paractinoplanes</taxon>
    </lineage>
</organism>
<gene>
    <name evidence="4" type="ORF">M1L60_13490</name>
</gene>
<dbReference type="InterPro" id="IPR002491">
    <property type="entry name" value="ABC_transptr_periplasmic_BD"/>
</dbReference>
<proteinExistence type="inferred from homology"/>
<keyword evidence="5" id="KW-1185">Reference proteome</keyword>
<feature type="transmembrane region" description="Helical" evidence="2">
    <location>
        <begin position="248"/>
        <end position="266"/>
    </location>
</feature>
<evidence type="ECO:0000313" key="5">
    <source>
        <dbReference type="Proteomes" id="UP001523369"/>
    </source>
</evidence>
<dbReference type="InterPro" id="IPR050902">
    <property type="entry name" value="ABC_Transporter_SBP"/>
</dbReference>
<keyword evidence="2" id="KW-1133">Transmembrane helix</keyword>
<dbReference type="SUPFAM" id="SSF53807">
    <property type="entry name" value="Helical backbone' metal receptor"/>
    <property type="match status" value="1"/>
</dbReference>
<feature type="domain" description="Fe/B12 periplasmic-binding" evidence="3">
    <location>
        <begin position="29"/>
        <end position="176"/>
    </location>
</feature>
<keyword evidence="2" id="KW-0472">Membrane</keyword>
<accession>A0ABT1DL83</accession>
<dbReference type="Pfam" id="PF01497">
    <property type="entry name" value="Peripla_BP_2"/>
    <property type="match status" value="1"/>
</dbReference>
<comment type="caution">
    <text evidence="4">The sequence shown here is derived from an EMBL/GenBank/DDBJ whole genome shotgun (WGS) entry which is preliminary data.</text>
</comment>
<sequence>MTYTDLTGQPVTTTDTSRILALDADGTLATTVYALGLGDRLVGRDVSTGLPELANLPLVTHNGHELNGEAILDLRPTVVLTDYSIGPLEVQLQLRDSGLPVVIMSDQRSRAQIGPQIEAVATALGVPRQGQELAARVLRETEAARARVAELVPADPAKRLRMVCAGAEQTVTMPGRLGLPGREIVLDPMPEMSPANSLTFSVDVPDLWPTFRTAAEVSLRPVPIRPGEVFAAGTPEATRSASAWSMPWPQLVVLLLVVLAGLWVAWRVRARRQRREAPSQ</sequence>
<comment type="similarity">
    <text evidence="1">Belongs to the bacterial solute-binding protein 8 family.</text>
</comment>
<dbReference type="PANTHER" id="PTHR30535:SF4">
    <property type="entry name" value="HEMIN-BINDING PERIPLASMIC PROTEIN HMUT"/>
    <property type="match status" value="1"/>
</dbReference>
<evidence type="ECO:0000256" key="2">
    <source>
        <dbReference type="SAM" id="Phobius"/>
    </source>
</evidence>
<dbReference type="Gene3D" id="3.40.50.1980">
    <property type="entry name" value="Nitrogenase molybdenum iron protein domain"/>
    <property type="match status" value="1"/>
</dbReference>
<evidence type="ECO:0000259" key="3">
    <source>
        <dbReference type="Pfam" id="PF01497"/>
    </source>
</evidence>
<protein>
    <submittedName>
        <fullName evidence="4">ABC transporter substrate-binding protein</fullName>
    </submittedName>
</protein>
<reference evidence="4 5" key="1">
    <citation type="submission" date="2022-06" db="EMBL/GenBank/DDBJ databases">
        <title>New Species of the Genus Actinoplanes, ActinopZanes ferrugineus.</title>
        <authorList>
            <person name="Ding P."/>
        </authorList>
    </citation>
    <scope>NUCLEOTIDE SEQUENCE [LARGE SCALE GENOMIC DNA]</scope>
    <source>
        <strain evidence="4 5">TRM88003</strain>
    </source>
</reference>
<name>A0ABT1DL83_9ACTN</name>
<dbReference type="PANTHER" id="PTHR30535">
    <property type="entry name" value="VITAMIN B12-BINDING PROTEIN"/>
    <property type="match status" value="1"/>
</dbReference>
<evidence type="ECO:0000256" key="1">
    <source>
        <dbReference type="ARBA" id="ARBA00008814"/>
    </source>
</evidence>
<dbReference type="EMBL" id="JAMYJR010000013">
    <property type="protein sequence ID" value="MCO8271606.1"/>
    <property type="molecule type" value="Genomic_DNA"/>
</dbReference>
<dbReference type="RefSeq" id="WP_253237730.1">
    <property type="nucleotide sequence ID" value="NZ_JAMYJR010000013.1"/>
</dbReference>
<dbReference type="Proteomes" id="UP001523369">
    <property type="component" value="Unassembled WGS sequence"/>
</dbReference>